<dbReference type="SUPFAM" id="SSF52540">
    <property type="entry name" value="P-loop containing nucleoside triphosphate hydrolases"/>
    <property type="match status" value="1"/>
</dbReference>
<protein>
    <submittedName>
        <fullName evidence="6">ABC-2 type transport system ATP-binding protein/lipopolysaccharide transport system ATP-binding protein</fullName>
    </submittedName>
</protein>
<evidence type="ECO:0000259" key="5">
    <source>
        <dbReference type="PROSITE" id="PS50893"/>
    </source>
</evidence>
<dbReference type="Pfam" id="PF00005">
    <property type="entry name" value="ABC_tran"/>
    <property type="match status" value="1"/>
</dbReference>
<dbReference type="PANTHER" id="PTHR46743">
    <property type="entry name" value="TEICHOIC ACIDS EXPORT ATP-BINDING PROTEIN TAGH"/>
    <property type="match status" value="1"/>
</dbReference>
<dbReference type="Proteomes" id="UP000199230">
    <property type="component" value="Unassembled WGS sequence"/>
</dbReference>
<dbReference type="Gene3D" id="3.40.50.300">
    <property type="entry name" value="P-loop containing nucleotide triphosphate hydrolases"/>
    <property type="match status" value="1"/>
</dbReference>
<dbReference type="PROSITE" id="PS50893">
    <property type="entry name" value="ABC_TRANSPORTER_2"/>
    <property type="match status" value="1"/>
</dbReference>
<dbReference type="InterPro" id="IPR003593">
    <property type="entry name" value="AAA+_ATPase"/>
</dbReference>
<evidence type="ECO:0000256" key="4">
    <source>
        <dbReference type="ARBA" id="ARBA00022840"/>
    </source>
</evidence>
<dbReference type="InterPro" id="IPR017871">
    <property type="entry name" value="ABC_transporter-like_CS"/>
</dbReference>
<keyword evidence="3" id="KW-0547">Nucleotide-binding</keyword>
<evidence type="ECO:0000313" key="7">
    <source>
        <dbReference type="Proteomes" id="UP000199230"/>
    </source>
</evidence>
<dbReference type="CDD" id="cd03220">
    <property type="entry name" value="ABC_KpsT_Wzt"/>
    <property type="match status" value="1"/>
</dbReference>
<accession>A0A1H3PER9</accession>
<name>A0A1H3PER9_9FIRM</name>
<dbReference type="InterPro" id="IPR015860">
    <property type="entry name" value="ABC_transpr_TagH-like"/>
</dbReference>
<keyword evidence="4 6" id="KW-0067">ATP-binding</keyword>
<dbReference type="SMART" id="SM00382">
    <property type="entry name" value="AAA"/>
    <property type="match status" value="1"/>
</dbReference>
<dbReference type="InterPro" id="IPR027417">
    <property type="entry name" value="P-loop_NTPase"/>
</dbReference>
<evidence type="ECO:0000256" key="2">
    <source>
        <dbReference type="ARBA" id="ARBA00022448"/>
    </source>
</evidence>
<reference evidence="6 7" key="1">
    <citation type="submission" date="2016-10" db="EMBL/GenBank/DDBJ databases">
        <authorList>
            <person name="de Groot N.N."/>
        </authorList>
    </citation>
    <scope>NUCLEOTIDE SEQUENCE [LARGE SCALE GENOMIC DNA]</scope>
    <source>
        <strain evidence="6 7">APO</strain>
    </source>
</reference>
<dbReference type="AlphaFoldDB" id="A0A1H3PER9"/>
<dbReference type="GO" id="GO:0005524">
    <property type="term" value="F:ATP binding"/>
    <property type="evidence" value="ECO:0007669"/>
    <property type="project" value="UniProtKB-KW"/>
</dbReference>
<dbReference type="OrthoDB" id="9778870at2"/>
<dbReference type="EMBL" id="FNPV01000006">
    <property type="protein sequence ID" value="SDY98889.1"/>
    <property type="molecule type" value="Genomic_DNA"/>
</dbReference>
<dbReference type="PANTHER" id="PTHR46743:SF2">
    <property type="entry name" value="TEICHOIC ACIDS EXPORT ATP-BINDING PROTEIN TAGH"/>
    <property type="match status" value="1"/>
</dbReference>
<gene>
    <name evidence="6" type="ORF">SAMN05192546_106142</name>
</gene>
<dbReference type="GO" id="GO:0016020">
    <property type="term" value="C:membrane"/>
    <property type="evidence" value="ECO:0007669"/>
    <property type="project" value="InterPro"/>
</dbReference>
<evidence type="ECO:0000313" key="6">
    <source>
        <dbReference type="EMBL" id="SDY98889.1"/>
    </source>
</evidence>
<comment type="similarity">
    <text evidence="1">Belongs to the ABC transporter superfamily.</text>
</comment>
<keyword evidence="7" id="KW-1185">Reference proteome</keyword>
<dbReference type="InterPro" id="IPR003439">
    <property type="entry name" value="ABC_transporter-like_ATP-bd"/>
</dbReference>
<feature type="domain" description="ABC transporter" evidence="5">
    <location>
        <begin position="31"/>
        <end position="250"/>
    </location>
</feature>
<sequence>MNQKPIIKVNNVTMDFRLQNEKVNSIKEYMIRILKRKLTYSNFRALDNVSFNVYKGERLGIIGRNGAGKSTLLKIISGVMKPTSGSVEINGSIAPLLELGAGFDQEFSGAKNIYLNGAILGKDKAFLDANYERIVEFSELGHFIHTPLKNYSSGMRAKLGFSIASQVGADILIVDEVLGVGDEAFKAKSSAKMREMMDGGGTVLIVSHSLQQIRELSDRVIWIDGGKVVEIGKADVICTNYQTWIKKNRIKDKKI</sequence>
<dbReference type="GO" id="GO:0016887">
    <property type="term" value="F:ATP hydrolysis activity"/>
    <property type="evidence" value="ECO:0007669"/>
    <property type="project" value="InterPro"/>
</dbReference>
<dbReference type="GO" id="GO:0140359">
    <property type="term" value="F:ABC-type transporter activity"/>
    <property type="evidence" value="ECO:0007669"/>
    <property type="project" value="InterPro"/>
</dbReference>
<keyword evidence="2" id="KW-0813">Transport</keyword>
<dbReference type="STRING" id="159292.SAMN05192546_106142"/>
<dbReference type="PROSITE" id="PS00211">
    <property type="entry name" value="ABC_TRANSPORTER_1"/>
    <property type="match status" value="1"/>
</dbReference>
<evidence type="ECO:0000256" key="3">
    <source>
        <dbReference type="ARBA" id="ARBA00022741"/>
    </source>
</evidence>
<evidence type="ECO:0000256" key="1">
    <source>
        <dbReference type="ARBA" id="ARBA00005417"/>
    </source>
</evidence>
<dbReference type="InterPro" id="IPR050683">
    <property type="entry name" value="Bact_Polysacc_Export_ATP-bd"/>
</dbReference>
<proteinExistence type="inferred from homology"/>
<dbReference type="RefSeq" id="WP_093313897.1">
    <property type="nucleotide sequence ID" value="NZ_FNPV01000006.1"/>
</dbReference>
<organism evidence="6 7">
    <name type="scientific">Tindallia californiensis</name>
    <dbReference type="NCBI Taxonomy" id="159292"/>
    <lineage>
        <taxon>Bacteria</taxon>
        <taxon>Bacillati</taxon>
        <taxon>Bacillota</taxon>
        <taxon>Clostridia</taxon>
        <taxon>Peptostreptococcales</taxon>
        <taxon>Tindalliaceae</taxon>
        <taxon>Tindallia</taxon>
    </lineage>
</organism>